<comment type="caution">
    <text evidence="1">The sequence shown here is derived from an EMBL/GenBank/DDBJ whole genome shotgun (WGS) entry which is preliminary data.</text>
</comment>
<sequence length="288" mass="30560">MTAQDAEEPDCLVWNSNDLCLSSGGSGPSPASGLSLSSAGSFFDLGLPEASKEGSTSTGPNLEDTLDDFAEQAMSLSKRALRARRQLDRRPDENAPIMVNSPVVNEAFEVANALLRFINCLSSQHSPTEQNDTLKAAASSSVLLALATYQHTLALFEAICTSIQKSLGFADASGDDAQHAVDDGNTAAHAQFVMVLQLIKHLLNRVGCGLRLRNSVVSLSPAINSDVTGTSLVQWDSDDAQGDSCSTSGLISNAYDVLKQIPREHLKLRQLSEGLQMHLETVSTAGLS</sequence>
<protein>
    <submittedName>
        <fullName evidence="1">Fungal zn2-cys6 binuclear cluster domain-containing</fullName>
    </submittedName>
</protein>
<dbReference type="EMBL" id="RIBY02002422">
    <property type="protein sequence ID" value="KAH9815755.1"/>
    <property type="molecule type" value="Genomic_DNA"/>
</dbReference>
<dbReference type="OrthoDB" id="4222821at2759"/>
<dbReference type="Proteomes" id="UP001138500">
    <property type="component" value="Unassembled WGS sequence"/>
</dbReference>
<dbReference type="AlphaFoldDB" id="A0A9W7SJK8"/>
<reference evidence="1 2" key="1">
    <citation type="journal article" date="2018" name="IMA Fungus">
        <title>IMA Genome-F 10: Nine draft genome sequences of Claviceps purpurea s.lat., including C. arundinis, C. humidiphila, and C. cf. spartinae, pseudomolecules for the pitch canker pathogen Fusarium circinatum, draft genome of Davidsoniella eucalypti, Grosmannia galeiformis, Quambalaria eucalypti, and Teratosphaeria destructans.</title>
        <authorList>
            <person name="Wingfield B.D."/>
            <person name="Liu M."/>
            <person name="Nguyen H.D."/>
            <person name="Lane F.A."/>
            <person name="Morgan S.W."/>
            <person name="De Vos L."/>
            <person name="Wilken P.M."/>
            <person name="Duong T.A."/>
            <person name="Aylward J."/>
            <person name="Coetzee M.P."/>
            <person name="Dadej K."/>
            <person name="De Beer Z.W."/>
            <person name="Findlay W."/>
            <person name="Havenga M."/>
            <person name="Kolarik M."/>
            <person name="Menzies J.G."/>
            <person name="Naidoo K."/>
            <person name="Pochopski O."/>
            <person name="Shoukouhi P."/>
            <person name="Santana Q.C."/>
            <person name="Seifert K.A."/>
            <person name="Soal N."/>
            <person name="Steenkamp E.T."/>
            <person name="Tatham C.T."/>
            <person name="van der Nest M.A."/>
            <person name="Wingfield M.J."/>
        </authorList>
    </citation>
    <scope>NUCLEOTIDE SEQUENCE [LARGE SCALE GENOMIC DNA]</scope>
    <source>
        <strain evidence="1">CMW44962</strain>
    </source>
</reference>
<reference evidence="1 2" key="2">
    <citation type="journal article" date="2021" name="Curr. Genet.">
        <title>Genetic response to nitrogen starvation in the aggressive Eucalyptus foliar pathogen Teratosphaeria destructans.</title>
        <authorList>
            <person name="Havenga M."/>
            <person name="Wingfield B.D."/>
            <person name="Wingfield M.J."/>
            <person name="Dreyer L.L."/>
            <person name="Roets F."/>
            <person name="Aylward J."/>
        </authorList>
    </citation>
    <scope>NUCLEOTIDE SEQUENCE [LARGE SCALE GENOMIC DNA]</scope>
    <source>
        <strain evidence="1">CMW44962</strain>
    </source>
</reference>
<name>A0A9W7SJK8_9PEZI</name>
<evidence type="ECO:0000313" key="2">
    <source>
        <dbReference type="Proteomes" id="UP001138500"/>
    </source>
</evidence>
<organism evidence="1 2">
    <name type="scientific">Teratosphaeria destructans</name>
    <dbReference type="NCBI Taxonomy" id="418781"/>
    <lineage>
        <taxon>Eukaryota</taxon>
        <taxon>Fungi</taxon>
        <taxon>Dikarya</taxon>
        <taxon>Ascomycota</taxon>
        <taxon>Pezizomycotina</taxon>
        <taxon>Dothideomycetes</taxon>
        <taxon>Dothideomycetidae</taxon>
        <taxon>Mycosphaerellales</taxon>
        <taxon>Teratosphaeriaceae</taxon>
        <taxon>Teratosphaeria</taxon>
    </lineage>
</organism>
<accession>A0A9W7SJK8</accession>
<keyword evidence="2" id="KW-1185">Reference proteome</keyword>
<gene>
    <name evidence="1" type="ORF">Tdes44962_MAKER01003</name>
</gene>
<evidence type="ECO:0000313" key="1">
    <source>
        <dbReference type="EMBL" id="KAH9815755.1"/>
    </source>
</evidence>
<proteinExistence type="predicted"/>